<accession>K2S187</accession>
<dbReference type="STRING" id="1126212.K2S187"/>
<dbReference type="GO" id="GO:0008168">
    <property type="term" value="F:methyltransferase activity"/>
    <property type="evidence" value="ECO:0007669"/>
    <property type="project" value="UniProtKB-KW"/>
</dbReference>
<dbReference type="PANTHER" id="PTHR43591">
    <property type="entry name" value="METHYLTRANSFERASE"/>
    <property type="match status" value="1"/>
</dbReference>
<gene>
    <name evidence="1" type="ORF">MPH_04016</name>
</gene>
<dbReference type="GO" id="GO:0032259">
    <property type="term" value="P:methylation"/>
    <property type="evidence" value="ECO:0007669"/>
    <property type="project" value="UniProtKB-KW"/>
</dbReference>
<sequence>MAASDSDSTYETDPALSELSASVTSSILNGKFENGRRYHAHREGLYFLPEDEKEQDRLDLMGHCFTLAMDGELYRAPLRDPKLCLDIGTGTGVWALDLADKYPDCQVIGTDLSPIQPHWTAPNCKFIVDDANADWVFSEKGQFDLIHSRYIYAGVEDWGKLWRQAYEHLRPGGWVESHEPTAMFYTDKADFDKEKSQAWYWVNKVDEATKKAGRWFNVAHLHDEELRKAGFVNVHQECIHVPIGTWDKNKTEIGRVAMLNVLEAVRPTCLAVFTRVLGWDLVQSEALSAAVVKEFLHSKEQQLYFKLYLTWGQKPLDAQ</sequence>
<dbReference type="InParanoid" id="K2S187"/>
<keyword evidence="1" id="KW-0489">Methyltransferase</keyword>
<evidence type="ECO:0000313" key="2">
    <source>
        <dbReference type="Proteomes" id="UP000007129"/>
    </source>
</evidence>
<dbReference type="AlphaFoldDB" id="K2S187"/>
<evidence type="ECO:0000313" key="1">
    <source>
        <dbReference type="EMBL" id="EKG18727.1"/>
    </source>
</evidence>
<dbReference type="PANTHER" id="PTHR43591:SF10">
    <property type="entry name" value="ABC TRANSMEMBRANE TYPE-1 DOMAIN-CONTAINING PROTEIN-RELATED"/>
    <property type="match status" value="1"/>
</dbReference>
<organism evidence="1 2">
    <name type="scientific">Macrophomina phaseolina (strain MS6)</name>
    <name type="common">Charcoal rot fungus</name>
    <dbReference type="NCBI Taxonomy" id="1126212"/>
    <lineage>
        <taxon>Eukaryota</taxon>
        <taxon>Fungi</taxon>
        <taxon>Dikarya</taxon>
        <taxon>Ascomycota</taxon>
        <taxon>Pezizomycotina</taxon>
        <taxon>Dothideomycetes</taxon>
        <taxon>Dothideomycetes incertae sedis</taxon>
        <taxon>Botryosphaeriales</taxon>
        <taxon>Botryosphaeriaceae</taxon>
        <taxon>Macrophomina</taxon>
    </lineage>
</organism>
<dbReference type="EMBL" id="AHHD01000178">
    <property type="protein sequence ID" value="EKG18727.1"/>
    <property type="molecule type" value="Genomic_DNA"/>
</dbReference>
<dbReference type="OrthoDB" id="2013972at2759"/>
<name>K2S187_MACPH</name>
<comment type="caution">
    <text evidence="1">The sequence shown here is derived from an EMBL/GenBank/DDBJ whole genome shotgun (WGS) entry which is preliminary data.</text>
</comment>
<dbReference type="eggNOG" id="ENOG502QSKG">
    <property type="taxonomic scope" value="Eukaryota"/>
</dbReference>
<dbReference type="HOGENOM" id="CLU_010595_0_2_1"/>
<proteinExistence type="predicted"/>
<keyword evidence="1" id="KW-0808">Transferase</keyword>
<protein>
    <submittedName>
        <fullName evidence="1">Methyltransferase type 12</fullName>
    </submittedName>
</protein>
<dbReference type="Pfam" id="PF13489">
    <property type="entry name" value="Methyltransf_23"/>
    <property type="match status" value="1"/>
</dbReference>
<reference evidence="1 2" key="1">
    <citation type="journal article" date="2012" name="BMC Genomics">
        <title>Tools to kill: Genome of one of the most destructive plant pathogenic fungi Macrophomina phaseolina.</title>
        <authorList>
            <person name="Islam M.S."/>
            <person name="Haque M.S."/>
            <person name="Islam M.M."/>
            <person name="Emdad E.M."/>
            <person name="Halim A."/>
            <person name="Hossen Q.M.M."/>
            <person name="Hossain M.Z."/>
            <person name="Ahmed B."/>
            <person name="Rahim S."/>
            <person name="Rahman M.S."/>
            <person name="Alam M.M."/>
            <person name="Hou S."/>
            <person name="Wan X."/>
            <person name="Saito J.A."/>
            <person name="Alam M."/>
        </authorList>
    </citation>
    <scope>NUCLEOTIDE SEQUENCE [LARGE SCALE GENOMIC DNA]</scope>
    <source>
        <strain evidence="1 2">MS6</strain>
    </source>
</reference>
<dbReference type="VEuPathDB" id="FungiDB:MPH_04016"/>
<dbReference type="SUPFAM" id="SSF53335">
    <property type="entry name" value="S-adenosyl-L-methionine-dependent methyltransferases"/>
    <property type="match status" value="1"/>
</dbReference>
<dbReference type="CDD" id="cd02440">
    <property type="entry name" value="AdoMet_MTases"/>
    <property type="match status" value="1"/>
</dbReference>
<dbReference type="Proteomes" id="UP000007129">
    <property type="component" value="Unassembled WGS sequence"/>
</dbReference>
<dbReference type="Gene3D" id="3.40.50.150">
    <property type="entry name" value="Vaccinia Virus protein VP39"/>
    <property type="match status" value="1"/>
</dbReference>
<dbReference type="InterPro" id="IPR029063">
    <property type="entry name" value="SAM-dependent_MTases_sf"/>
</dbReference>